<keyword evidence="11" id="KW-1185">Reference proteome</keyword>
<feature type="domain" description="C2H2-type" evidence="9">
    <location>
        <begin position="104"/>
        <end position="131"/>
    </location>
</feature>
<dbReference type="SMART" id="SM00355">
    <property type="entry name" value="ZnF_C2H2"/>
    <property type="match status" value="2"/>
</dbReference>
<evidence type="ECO:0000256" key="4">
    <source>
        <dbReference type="ARBA" id="ARBA00022771"/>
    </source>
</evidence>
<evidence type="ECO:0000259" key="9">
    <source>
        <dbReference type="PROSITE" id="PS50157"/>
    </source>
</evidence>
<protein>
    <recommendedName>
        <fullName evidence="9">C2H2-type domain-containing protein</fullName>
    </recommendedName>
</protein>
<evidence type="ECO:0000256" key="7">
    <source>
        <dbReference type="PROSITE-ProRule" id="PRU00042"/>
    </source>
</evidence>
<keyword evidence="2" id="KW-0479">Metal-binding</keyword>
<dbReference type="Pfam" id="PF00096">
    <property type="entry name" value="zf-C2H2"/>
    <property type="match status" value="2"/>
</dbReference>
<dbReference type="EMBL" id="CAEY01000278">
    <property type="status" value="NOT_ANNOTATED_CDS"/>
    <property type="molecule type" value="Genomic_DNA"/>
</dbReference>
<organism evidence="10 11">
    <name type="scientific">Tetranychus urticae</name>
    <name type="common">Two-spotted spider mite</name>
    <dbReference type="NCBI Taxonomy" id="32264"/>
    <lineage>
        <taxon>Eukaryota</taxon>
        <taxon>Metazoa</taxon>
        <taxon>Ecdysozoa</taxon>
        <taxon>Arthropoda</taxon>
        <taxon>Chelicerata</taxon>
        <taxon>Arachnida</taxon>
        <taxon>Acari</taxon>
        <taxon>Acariformes</taxon>
        <taxon>Trombidiformes</taxon>
        <taxon>Prostigmata</taxon>
        <taxon>Eleutherengona</taxon>
        <taxon>Raphignathae</taxon>
        <taxon>Tetranychoidea</taxon>
        <taxon>Tetranychidae</taxon>
        <taxon>Tetranychus</taxon>
    </lineage>
</organism>
<evidence type="ECO:0000256" key="5">
    <source>
        <dbReference type="ARBA" id="ARBA00022833"/>
    </source>
</evidence>
<dbReference type="eggNOG" id="KOG1721">
    <property type="taxonomic scope" value="Eukaryota"/>
</dbReference>
<dbReference type="InterPro" id="IPR050331">
    <property type="entry name" value="Zinc_finger"/>
</dbReference>
<evidence type="ECO:0000256" key="6">
    <source>
        <dbReference type="ARBA" id="ARBA00023242"/>
    </source>
</evidence>
<dbReference type="GO" id="GO:0008270">
    <property type="term" value="F:zinc ion binding"/>
    <property type="evidence" value="ECO:0007669"/>
    <property type="project" value="UniProtKB-KW"/>
</dbReference>
<dbReference type="HOGENOM" id="CLU_598983_0_0_1"/>
<evidence type="ECO:0000256" key="2">
    <source>
        <dbReference type="ARBA" id="ARBA00022723"/>
    </source>
</evidence>
<accession>T1KNW4</accession>
<dbReference type="PROSITE" id="PS50157">
    <property type="entry name" value="ZINC_FINGER_C2H2_2"/>
    <property type="match status" value="2"/>
</dbReference>
<keyword evidence="5" id="KW-0862">Zinc</keyword>
<dbReference type="Proteomes" id="UP000015104">
    <property type="component" value="Unassembled WGS sequence"/>
</dbReference>
<dbReference type="FunFam" id="3.30.160.60:FF:000256">
    <property type="entry name" value="PLAG1 like zinc finger 2"/>
    <property type="match status" value="1"/>
</dbReference>
<dbReference type="PANTHER" id="PTHR16515">
    <property type="entry name" value="PR DOMAIN ZINC FINGER PROTEIN"/>
    <property type="match status" value="1"/>
</dbReference>
<evidence type="ECO:0000313" key="11">
    <source>
        <dbReference type="Proteomes" id="UP000015104"/>
    </source>
</evidence>
<evidence type="ECO:0000256" key="1">
    <source>
        <dbReference type="ARBA" id="ARBA00004123"/>
    </source>
</evidence>
<dbReference type="STRING" id="32264.T1KNW4"/>
<dbReference type="AlphaFoldDB" id="T1KNW4"/>
<feature type="compositionally biased region" description="Low complexity" evidence="8">
    <location>
        <begin position="161"/>
        <end position="175"/>
    </location>
</feature>
<feature type="region of interest" description="Disordered" evidence="8">
    <location>
        <begin position="154"/>
        <end position="181"/>
    </location>
</feature>
<reference evidence="10" key="2">
    <citation type="submission" date="2015-06" db="UniProtKB">
        <authorList>
            <consortium name="EnsemblMetazoa"/>
        </authorList>
    </citation>
    <scope>IDENTIFICATION</scope>
</reference>
<dbReference type="SUPFAM" id="SSF57667">
    <property type="entry name" value="beta-beta-alpha zinc fingers"/>
    <property type="match status" value="1"/>
</dbReference>
<dbReference type="InterPro" id="IPR036236">
    <property type="entry name" value="Znf_C2H2_sf"/>
</dbReference>
<feature type="compositionally biased region" description="Low complexity" evidence="8">
    <location>
        <begin position="67"/>
        <end position="91"/>
    </location>
</feature>
<proteinExistence type="predicted"/>
<dbReference type="EnsemblMetazoa" id="tetur16g02430.1">
    <property type="protein sequence ID" value="tetur16g02430.1"/>
    <property type="gene ID" value="tetur16g02430"/>
</dbReference>
<comment type="subcellular location">
    <subcellularLocation>
        <location evidence="1">Nucleus</location>
    </subcellularLocation>
</comment>
<dbReference type="Gene3D" id="3.30.160.60">
    <property type="entry name" value="Classic Zinc Finger"/>
    <property type="match status" value="2"/>
</dbReference>
<dbReference type="GO" id="GO:0010468">
    <property type="term" value="P:regulation of gene expression"/>
    <property type="evidence" value="ECO:0007669"/>
    <property type="project" value="TreeGrafter"/>
</dbReference>
<evidence type="ECO:0000256" key="3">
    <source>
        <dbReference type="ARBA" id="ARBA00022737"/>
    </source>
</evidence>
<keyword evidence="4 7" id="KW-0863">Zinc-finger</keyword>
<feature type="domain" description="C2H2-type" evidence="9">
    <location>
        <begin position="132"/>
        <end position="160"/>
    </location>
</feature>
<sequence>MRQIEEEDDTPATCPEESHLTTLNVSCRGVAGRGDGISGIPGENGIPGGIGNLECSNHNIILKGKPNQNTTSSTTINTSGTVSNVTTTSTNMRKTKRSPNERRFKCDQCDRMFFTRKDVKRHLVVHTGVRNYACPFCQQRFGRKDHLVRHAKKSHQKDTRASASTNNVAVSSPNVGATTSPISHHHRRLTFSHNPVHHGLPGSQTLNHHHPGRMIVNVNGNLHNNNNGSGNSASLSPCNYSSSNLGPVMEQSSPIMLLGSGPGGNINGTTGGNNNNVSSSLTNCSTNGSVGVCATGNGNGIINNNHHDLCYPTNANHHNGSMASPINDGHFGGPTTMGHHSSLCETPLFNSGSHYFSLGATPTPFMNPSYITNCFGHITVNPSNTGSQGLTSVSTMCSGDQTSPVSCTNALSHLDAFKAPQNNNQNCANVTPTVTSYLLPHDCYMALFLYSTLLPRL</sequence>
<name>T1KNW4_TETUR</name>
<keyword evidence="3" id="KW-0677">Repeat</keyword>
<keyword evidence="6" id="KW-0539">Nucleus</keyword>
<dbReference type="PANTHER" id="PTHR16515:SF49">
    <property type="entry name" value="GASTRULA ZINC FINGER PROTEIN XLCGF49.1-LIKE-RELATED"/>
    <property type="match status" value="1"/>
</dbReference>
<reference evidence="11" key="1">
    <citation type="submission" date="2011-08" db="EMBL/GenBank/DDBJ databases">
        <authorList>
            <person name="Rombauts S."/>
        </authorList>
    </citation>
    <scope>NUCLEOTIDE SEQUENCE</scope>
    <source>
        <strain evidence="11">London</strain>
    </source>
</reference>
<dbReference type="InterPro" id="IPR013087">
    <property type="entry name" value="Znf_C2H2_type"/>
</dbReference>
<dbReference type="GO" id="GO:0005634">
    <property type="term" value="C:nucleus"/>
    <property type="evidence" value="ECO:0007669"/>
    <property type="project" value="UniProtKB-SubCell"/>
</dbReference>
<dbReference type="PROSITE" id="PS00028">
    <property type="entry name" value="ZINC_FINGER_C2H2_1"/>
    <property type="match status" value="2"/>
</dbReference>
<feature type="region of interest" description="Disordered" evidence="8">
    <location>
        <begin position="64"/>
        <end position="100"/>
    </location>
</feature>
<evidence type="ECO:0000313" key="10">
    <source>
        <dbReference type="EnsemblMetazoa" id="tetur16g02430.1"/>
    </source>
</evidence>
<evidence type="ECO:0000256" key="8">
    <source>
        <dbReference type="SAM" id="MobiDB-lite"/>
    </source>
</evidence>